<keyword evidence="5" id="KW-1185">Reference proteome</keyword>
<dbReference type="AlphaFoldDB" id="F0YE67"/>
<evidence type="ECO:0000256" key="1">
    <source>
        <dbReference type="ARBA" id="ARBA00005640"/>
    </source>
</evidence>
<dbReference type="HAMAP" id="MF_00499">
    <property type="entry name" value="Ribosomal_eL13"/>
    <property type="match status" value="1"/>
</dbReference>
<dbReference type="GO" id="GO:0003735">
    <property type="term" value="F:structural constituent of ribosome"/>
    <property type="evidence" value="ECO:0007669"/>
    <property type="project" value="InterPro"/>
</dbReference>
<evidence type="ECO:0008006" key="6">
    <source>
        <dbReference type="Google" id="ProtNLM"/>
    </source>
</evidence>
<evidence type="ECO:0000313" key="5">
    <source>
        <dbReference type="Proteomes" id="UP000002729"/>
    </source>
</evidence>
<name>F0YE67_AURAN</name>
<dbReference type="InterPro" id="IPR001380">
    <property type="entry name" value="Ribosomal_eL13"/>
</dbReference>
<dbReference type="RefSeq" id="XP_009038799.1">
    <property type="nucleotide sequence ID" value="XM_009040551.1"/>
</dbReference>
<dbReference type="GO" id="GO:0003723">
    <property type="term" value="F:RNA binding"/>
    <property type="evidence" value="ECO:0007669"/>
    <property type="project" value="TreeGrafter"/>
</dbReference>
<evidence type="ECO:0000256" key="3">
    <source>
        <dbReference type="ARBA" id="ARBA00023274"/>
    </source>
</evidence>
<dbReference type="GO" id="GO:0006412">
    <property type="term" value="P:translation"/>
    <property type="evidence" value="ECO:0007669"/>
    <property type="project" value="InterPro"/>
</dbReference>
<reference evidence="4 5" key="1">
    <citation type="journal article" date="2011" name="Proc. Natl. Acad. Sci. U.S.A.">
        <title>Niche of harmful alga Aureococcus anophagefferens revealed through ecogenomics.</title>
        <authorList>
            <person name="Gobler C.J."/>
            <person name="Berry D.L."/>
            <person name="Dyhrman S.T."/>
            <person name="Wilhelm S.W."/>
            <person name="Salamov A."/>
            <person name="Lobanov A.V."/>
            <person name="Zhang Y."/>
            <person name="Collier J.L."/>
            <person name="Wurch L.L."/>
            <person name="Kustka A.B."/>
            <person name="Dill B.D."/>
            <person name="Shah M."/>
            <person name="VerBerkmoes N.C."/>
            <person name="Kuo A."/>
            <person name="Terry A."/>
            <person name="Pangilinan J."/>
            <person name="Lindquist E.A."/>
            <person name="Lucas S."/>
            <person name="Paulsen I.T."/>
            <person name="Hattenrath-Lehmann T.K."/>
            <person name="Talmage S.C."/>
            <person name="Walker E.A."/>
            <person name="Koch F."/>
            <person name="Burson A.M."/>
            <person name="Marcoval M.A."/>
            <person name="Tang Y.Z."/>
            <person name="Lecleir G.R."/>
            <person name="Coyne K.J."/>
            <person name="Berg G.M."/>
            <person name="Bertrand E.M."/>
            <person name="Saito M.A."/>
            <person name="Gladyshev V.N."/>
            <person name="Grigoriev I.V."/>
        </authorList>
    </citation>
    <scope>NUCLEOTIDE SEQUENCE [LARGE SCALE GENOMIC DNA]</scope>
    <source>
        <strain evidence="5">CCMP 1984</strain>
    </source>
</reference>
<sequence length="144" mass="15902">MVKHNNEVPNQHFHKKWASSSRGPLKVITWFDQPAKKQIRRQKRAAKAAAVAPRPVARLRPVVHCPTQKHCAKVRLGRGFSLAELKAAKIPVPLAKTIGISVDSRRTNKSAESLAANVARLTEYKAKLVLFPKKGTKAKKGDTA</sequence>
<dbReference type="GeneID" id="20229156"/>
<dbReference type="PANTHER" id="PTHR11722:SF0">
    <property type="entry name" value="LARGE RIBOSOMAL SUBUNIT PROTEIN EL13"/>
    <property type="match status" value="1"/>
</dbReference>
<dbReference type="OMA" id="HWHKRIK"/>
<keyword evidence="3" id="KW-0687">Ribonucleoprotein</keyword>
<dbReference type="OrthoDB" id="201793at2759"/>
<organism evidence="5">
    <name type="scientific">Aureococcus anophagefferens</name>
    <name type="common">Harmful bloom alga</name>
    <dbReference type="NCBI Taxonomy" id="44056"/>
    <lineage>
        <taxon>Eukaryota</taxon>
        <taxon>Sar</taxon>
        <taxon>Stramenopiles</taxon>
        <taxon>Ochrophyta</taxon>
        <taxon>Pelagophyceae</taxon>
        <taxon>Pelagomonadales</taxon>
        <taxon>Pelagomonadaceae</taxon>
        <taxon>Aureococcus</taxon>
    </lineage>
</organism>
<dbReference type="Proteomes" id="UP000002729">
    <property type="component" value="Unassembled WGS sequence"/>
</dbReference>
<accession>F0YE67</accession>
<keyword evidence="2" id="KW-0689">Ribosomal protein</keyword>
<dbReference type="EMBL" id="GL833134">
    <property type="protein sequence ID" value="EGB06627.1"/>
    <property type="molecule type" value="Genomic_DNA"/>
</dbReference>
<dbReference type="InParanoid" id="F0YE67"/>
<evidence type="ECO:0000256" key="2">
    <source>
        <dbReference type="ARBA" id="ARBA00022980"/>
    </source>
</evidence>
<gene>
    <name evidence="4" type="ORF">AURANDRAFT_7898</name>
</gene>
<proteinExistence type="inferred from homology"/>
<dbReference type="GO" id="GO:0022625">
    <property type="term" value="C:cytosolic large ribosomal subunit"/>
    <property type="evidence" value="ECO:0007669"/>
    <property type="project" value="TreeGrafter"/>
</dbReference>
<protein>
    <recommendedName>
        <fullName evidence="6">60S ribosomal protein L13</fullName>
    </recommendedName>
</protein>
<dbReference type="PANTHER" id="PTHR11722">
    <property type="entry name" value="60S RIBOSOMAL PROTEIN L13"/>
    <property type="match status" value="1"/>
</dbReference>
<dbReference type="Pfam" id="PF01294">
    <property type="entry name" value="Ribosomal_L13e"/>
    <property type="match status" value="1"/>
</dbReference>
<dbReference type="FunCoup" id="F0YE67">
    <property type="interactions" value="451"/>
</dbReference>
<evidence type="ECO:0000313" key="4">
    <source>
        <dbReference type="EMBL" id="EGB06627.1"/>
    </source>
</evidence>
<dbReference type="KEGG" id="aaf:AURANDRAFT_7898"/>
<comment type="similarity">
    <text evidence="1">Belongs to the eukaryotic ribosomal protein eL13 family.</text>
</comment>
<dbReference type="eggNOG" id="KOG3295">
    <property type="taxonomic scope" value="Eukaryota"/>
</dbReference>
<feature type="non-terminal residue" evidence="4">
    <location>
        <position position="144"/>
    </location>
</feature>